<gene>
    <name evidence="2" type="ORF">PFL1_03796</name>
</gene>
<keyword evidence="1" id="KW-0472">Membrane</keyword>
<reference evidence="2 3" key="1">
    <citation type="journal article" date="2013" name="Plant Cell">
        <title>The transition from a phytopathogenic smut ancestor to an anamorphic biocontrol agent deciphered by comparative whole-genome analysis.</title>
        <authorList>
            <person name="Lefebvre F."/>
            <person name="Joly D.L."/>
            <person name="Labbe C."/>
            <person name="Teichmann B."/>
            <person name="Linning R."/>
            <person name="Belzile F."/>
            <person name="Bakkeren G."/>
            <person name="Belanger R.R."/>
        </authorList>
    </citation>
    <scope>NUCLEOTIDE SEQUENCE [LARGE SCALE GENOMIC DNA]</scope>
    <source>
        <strain evidence="2 3">PF-1</strain>
    </source>
</reference>
<name>A0A061H7B8_9BASI</name>
<evidence type="ECO:0000313" key="3">
    <source>
        <dbReference type="Proteomes" id="UP000053664"/>
    </source>
</evidence>
<feature type="transmembrane region" description="Helical" evidence="1">
    <location>
        <begin position="95"/>
        <end position="112"/>
    </location>
</feature>
<dbReference type="GeneID" id="19317904"/>
<organism evidence="2 3">
    <name type="scientific">Pseudozyma flocculosa PF-1</name>
    <dbReference type="NCBI Taxonomy" id="1277687"/>
    <lineage>
        <taxon>Eukaryota</taxon>
        <taxon>Fungi</taxon>
        <taxon>Dikarya</taxon>
        <taxon>Basidiomycota</taxon>
        <taxon>Ustilaginomycotina</taxon>
        <taxon>Ustilaginomycetes</taxon>
        <taxon>Ustilaginales</taxon>
        <taxon>Ustilaginaceae</taxon>
        <taxon>Pseudozyma</taxon>
    </lineage>
</organism>
<feature type="transmembrane region" description="Helical" evidence="1">
    <location>
        <begin position="207"/>
        <end position="227"/>
    </location>
</feature>
<keyword evidence="1" id="KW-0812">Transmembrane</keyword>
<dbReference type="HOGENOM" id="CLU_059054_3_0_1"/>
<feature type="transmembrane region" description="Helical" evidence="1">
    <location>
        <begin position="12"/>
        <end position="33"/>
    </location>
</feature>
<dbReference type="RefSeq" id="XP_007879511.1">
    <property type="nucleotide sequence ID" value="XM_007881320.1"/>
</dbReference>
<proteinExistence type="predicted"/>
<dbReference type="KEGG" id="pfp:PFL1_03796"/>
<dbReference type="EMBL" id="KE361634">
    <property type="protein sequence ID" value="EPQ28493.1"/>
    <property type="molecule type" value="Genomic_DNA"/>
</dbReference>
<accession>A0A061H7B8</accession>
<dbReference type="AlphaFoldDB" id="A0A061H7B8"/>
<feature type="transmembrane region" description="Helical" evidence="1">
    <location>
        <begin position="119"/>
        <end position="138"/>
    </location>
</feature>
<protein>
    <submittedName>
        <fullName evidence="2">Uncharacterized protein</fullName>
    </submittedName>
</protein>
<sequence length="374" mass="40664">MVDWAAPAVNGRVVLTIQAEIFICMGIFFTDNVRFARFDYSLLRGRRSHRLAQIPYFASKLFWWSYMVSCLVFLYTYTEIDCDTVMAWIEAQMGWVAVASSALLACRAVCVFSGRARTAVSVALVVLTAGTLAAWMAGVKDVVSVWLPGAGPEWVDGQCSYVSVHQRYIVKYLITTAYDLVVLLLTVFGLMSFKGGPWIGQLLIEQGILYFAATLLANMVVTALTLANLSPSMSLAGAVPSSLVCVMCSTRLYAQLAEEVSNRNQYGSAGVSSFNSRKAKLSGTSSGFATSSTGTGSKQADKGPTVIMLKSVDNRSTSGDDETPAEVAHFTKVDAHSASTDDIEAQQHRMGQPHPYNGVWIEETTHRSVSESYP</sequence>
<evidence type="ECO:0000256" key="1">
    <source>
        <dbReference type="SAM" id="Phobius"/>
    </source>
</evidence>
<feature type="transmembrane region" description="Helical" evidence="1">
    <location>
        <begin position="172"/>
        <end position="195"/>
    </location>
</feature>
<evidence type="ECO:0000313" key="2">
    <source>
        <dbReference type="EMBL" id="EPQ28493.1"/>
    </source>
</evidence>
<dbReference type="eggNOG" id="ENOG502SSVS">
    <property type="taxonomic scope" value="Eukaryota"/>
</dbReference>
<dbReference type="Proteomes" id="UP000053664">
    <property type="component" value="Unassembled WGS sequence"/>
</dbReference>
<feature type="transmembrane region" description="Helical" evidence="1">
    <location>
        <begin position="54"/>
        <end position="75"/>
    </location>
</feature>
<keyword evidence="1" id="KW-1133">Transmembrane helix</keyword>